<dbReference type="GO" id="GO:0006790">
    <property type="term" value="P:sulfur compound metabolic process"/>
    <property type="evidence" value="ECO:0007669"/>
    <property type="project" value="TreeGrafter"/>
</dbReference>
<name>A0A0D2WVS0_CAPO3</name>
<evidence type="ECO:0008006" key="11">
    <source>
        <dbReference type="Google" id="ProtNLM"/>
    </source>
</evidence>
<accession>A0A0D2WVS0</accession>
<dbReference type="Pfam" id="PF00174">
    <property type="entry name" value="Oxidored_molyb"/>
    <property type="match status" value="1"/>
</dbReference>
<dbReference type="GO" id="GO:0030151">
    <property type="term" value="F:molybdenum ion binding"/>
    <property type="evidence" value="ECO:0007669"/>
    <property type="project" value="InterPro"/>
</dbReference>
<sequence>MTDRGMRAVGSVCNAMDSAQQPAGTSTALIVRNETPFNAETPAMLLPRAVLTPSSQFFIRSHGEVPNVNVQQYRLKVGGLVKNELLVSLADLYRLPCETVSATVVCAGNRRNEMSRISPIKGVGWDSGAIGNAVWSGVKLYRLLELAGVQQNVRHVLFEGLDHIHEQQASTYQVSIPLSKAADPNGDVLLAYEMNGEPLAPAHGFPLRVIVPGFVGARSVKWIQSITLSDCESDGMFQQHDYKLTPGFIDAETFKRVWREYPAIQEMPVQSAICFPPNGYKHASGTPLTVRGYAHSGGGKRITRVDLSVDGGNSWSHSAILTRGTSSDAPYAHDWSWTLWEVAVPSLSTPCQLACRAWDAAGNSQPATVDSIWNFRGLLNNAQHRVRVLPSASL</sequence>
<keyword evidence="5" id="KW-0560">Oxidoreductase</keyword>
<dbReference type="GO" id="GO:0043546">
    <property type="term" value="F:molybdopterin cofactor binding"/>
    <property type="evidence" value="ECO:0007669"/>
    <property type="project" value="InterPro"/>
</dbReference>
<dbReference type="STRING" id="595528.A0A0D2WVS0"/>
<dbReference type="SUPFAM" id="SSF81296">
    <property type="entry name" value="E set domains"/>
    <property type="match status" value="1"/>
</dbReference>
<evidence type="ECO:0000256" key="4">
    <source>
        <dbReference type="ARBA" id="ARBA00022723"/>
    </source>
</evidence>
<dbReference type="Gene3D" id="2.60.40.650">
    <property type="match status" value="1"/>
</dbReference>
<keyword evidence="2" id="KW-0500">Molybdenum</keyword>
<dbReference type="RefSeq" id="XP_011270752.1">
    <property type="nucleotide sequence ID" value="XM_011272450.1"/>
</dbReference>
<dbReference type="eggNOG" id="KOG0535">
    <property type="taxonomic scope" value="Eukaryota"/>
</dbReference>
<dbReference type="Proteomes" id="UP000008743">
    <property type="component" value="Unassembled WGS sequence"/>
</dbReference>
<dbReference type="FunFam" id="3.90.420.10:FF:000002">
    <property type="entry name" value="sulfite oxidase, mitochondrial"/>
    <property type="match status" value="1"/>
</dbReference>
<dbReference type="PhylomeDB" id="A0A0D2WVS0"/>
<keyword evidence="10" id="KW-1185">Reference proteome</keyword>
<evidence type="ECO:0000313" key="9">
    <source>
        <dbReference type="EMBL" id="KJE96975.1"/>
    </source>
</evidence>
<keyword evidence="6" id="KW-0408">Iron</keyword>
<dbReference type="InterPro" id="IPR036374">
    <property type="entry name" value="OxRdtase_Mopterin-bd_sf"/>
</dbReference>
<dbReference type="PROSITE" id="PS00559">
    <property type="entry name" value="MOLYBDOPTERIN_EUK"/>
    <property type="match status" value="1"/>
</dbReference>
<dbReference type="Gene3D" id="3.90.420.10">
    <property type="entry name" value="Oxidoreductase, molybdopterin-binding domain"/>
    <property type="match status" value="1"/>
</dbReference>
<dbReference type="PRINTS" id="PR00407">
    <property type="entry name" value="EUMOPTERIN"/>
</dbReference>
<keyword evidence="4" id="KW-0479">Metal-binding</keyword>
<evidence type="ECO:0000256" key="6">
    <source>
        <dbReference type="ARBA" id="ARBA00023004"/>
    </source>
</evidence>
<reference evidence="10" key="1">
    <citation type="submission" date="2011-02" db="EMBL/GenBank/DDBJ databases">
        <title>The Genome Sequence of Capsaspora owczarzaki ATCC 30864.</title>
        <authorList>
            <person name="Russ C."/>
            <person name="Cuomo C."/>
            <person name="Burger G."/>
            <person name="Gray M.W."/>
            <person name="Holland P.W.H."/>
            <person name="King N."/>
            <person name="Lang F.B.F."/>
            <person name="Roger A.J."/>
            <person name="Ruiz-Trillo I."/>
            <person name="Young S.K."/>
            <person name="Zeng Q."/>
            <person name="Gargeya S."/>
            <person name="Alvarado L."/>
            <person name="Berlin A."/>
            <person name="Chapman S.B."/>
            <person name="Chen Z."/>
            <person name="Freedman E."/>
            <person name="Gellesch M."/>
            <person name="Goldberg J."/>
            <person name="Griggs A."/>
            <person name="Gujja S."/>
            <person name="Heilman E."/>
            <person name="Heiman D."/>
            <person name="Howarth C."/>
            <person name="Mehta T."/>
            <person name="Neiman D."/>
            <person name="Pearson M."/>
            <person name="Roberts A."/>
            <person name="Saif S."/>
            <person name="Shea T."/>
            <person name="Shenoy N."/>
            <person name="Sisk P."/>
            <person name="Stolte C."/>
            <person name="Sykes S."/>
            <person name="White J."/>
            <person name="Yandava C."/>
            <person name="Haas B."/>
            <person name="Nusbaum C."/>
            <person name="Birren B."/>
        </authorList>
    </citation>
    <scope>NUCLEOTIDE SEQUENCE</scope>
    <source>
        <strain evidence="10">ATCC 30864</strain>
    </source>
</reference>
<protein>
    <recommendedName>
        <fullName evidence="11">Sulfite oxidase</fullName>
    </recommendedName>
</protein>
<dbReference type="Pfam" id="PF03404">
    <property type="entry name" value="Mo-co_dimer"/>
    <property type="match status" value="1"/>
</dbReference>
<dbReference type="PANTHER" id="PTHR19372:SF7">
    <property type="entry name" value="SULFITE OXIDASE, MITOCHONDRIAL"/>
    <property type="match status" value="1"/>
</dbReference>
<dbReference type="InterPro" id="IPR022407">
    <property type="entry name" value="OxRdtase_Mopterin_BS"/>
</dbReference>
<dbReference type="GO" id="GO:0020037">
    <property type="term" value="F:heme binding"/>
    <property type="evidence" value="ECO:0007669"/>
    <property type="project" value="TreeGrafter"/>
</dbReference>
<dbReference type="EMBL" id="KE346373">
    <property type="protein sequence ID" value="KJE96975.1"/>
    <property type="molecule type" value="Genomic_DNA"/>
</dbReference>
<evidence type="ECO:0000259" key="7">
    <source>
        <dbReference type="Pfam" id="PF00174"/>
    </source>
</evidence>
<dbReference type="OrthoDB" id="10051395at2759"/>
<dbReference type="InterPro" id="IPR000572">
    <property type="entry name" value="OxRdtase_Mopterin-bd_dom"/>
</dbReference>
<evidence type="ECO:0000256" key="3">
    <source>
        <dbReference type="ARBA" id="ARBA00022617"/>
    </source>
</evidence>
<evidence type="ECO:0000256" key="1">
    <source>
        <dbReference type="ARBA" id="ARBA00001924"/>
    </source>
</evidence>
<dbReference type="SUPFAM" id="SSF56524">
    <property type="entry name" value="Oxidoreductase molybdopterin-binding domain"/>
    <property type="match status" value="1"/>
</dbReference>
<feature type="domain" description="Oxidoreductase molybdopterin-binding" evidence="7">
    <location>
        <begin position="62"/>
        <end position="236"/>
    </location>
</feature>
<dbReference type="InterPro" id="IPR014756">
    <property type="entry name" value="Ig_E-set"/>
</dbReference>
<dbReference type="AlphaFoldDB" id="A0A0D2WVS0"/>
<comment type="cofactor">
    <cofactor evidence="1">
        <name>Mo-molybdopterin</name>
        <dbReference type="ChEBI" id="CHEBI:71302"/>
    </cofactor>
</comment>
<evidence type="ECO:0000259" key="8">
    <source>
        <dbReference type="Pfam" id="PF03404"/>
    </source>
</evidence>
<proteinExistence type="predicted"/>
<evidence type="ECO:0000313" key="10">
    <source>
        <dbReference type="Proteomes" id="UP000008743"/>
    </source>
</evidence>
<dbReference type="InterPro" id="IPR008335">
    <property type="entry name" value="Mopterin_OxRdtase_euk"/>
</dbReference>
<evidence type="ECO:0000256" key="5">
    <source>
        <dbReference type="ARBA" id="ARBA00023002"/>
    </source>
</evidence>
<dbReference type="InParanoid" id="A0A0D2WVS0"/>
<evidence type="ECO:0000256" key="2">
    <source>
        <dbReference type="ARBA" id="ARBA00022505"/>
    </source>
</evidence>
<dbReference type="GO" id="GO:0008482">
    <property type="term" value="F:sulfite oxidase activity"/>
    <property type="evidence" value="ECO:0007669"/>
    <property type="project" value="TreeGrafter"/>
</dbReference>
<dbReference type="PANTHER" id="PTHR19372">
    <property type="entry name" value="SULFITE REDUCTASE"/>
    <property type="match status" value="1"/>
</dbReference>
<organism evidence="9 10">
    <name type="scientific">Capsaspora owczarzaki (strain ATCC 30864)</name>
    <dbReference type="NCBI Taxonomy" id="595528"/>
    <lineage>
        <taxon>Eukaryota</taxon>
        <taxon>Filasterea</taxon>
        <taxon>Capsaspora</taxon>
    </lineage>
</organism>
<dbReference type="GO" id="GO:0005739">
    <property type="term" value="C:mitochondrion"/>
    <property type="evidence" value="ECO:0007669"/>
    <property type="project" value="TreeGrafter"/>
</dbReference>
<keyword evidence="3" id="KW-0349">Heme</keyword>
<gene>
    <name evidence="9" type="ORF">CAOG_009095</name>
</gene>
<feature type="domain" description="Moybdenum cofactor oxidoreductase dimerisation" evidence="8">
    <location>
        <begin position="263"/>
        <end position="388"/>
    </location>
</feature>
<dbReference type="InterPro" id="IPR005066">
    <property type="entry name" value="MoCF_OxRdtse_dimer"/>
</dbReference>